<evidence type="ECO:0000259" key="2">
    <source>
        <dbReference type="Pfam" id="PF24507"/>
    </source>
</evidence>
<sequence length="334" mass="37654">DGQCEYKDRIQFQAKEGSFQIHLHAVPPHFELKVPETVMLPHCAVQHATKTRFPLKNASKVVLYFKWDCWAPFKLTPENGLLKPGEECLIFVDFQPLEAKVFQQQAHCRFGEDGEKMDSKYPYLQLHNPSIKDKKSQVEPELHFGSVAIGQSLSKNLQISNPSPVRSHSACINNLNFKIWMFSSFSWKSVGPNVCLSSSVVDFGYVEEKGSAVKTVELLNSSPAQAIYQWDIDCKNSVFTVLPASGTLNPHGHIKVKVLYKPTHPIAHHRKVACLILHKKPLFLDLMGTCHSEPQQPAILKNSSESVCDQQKLHNTKLNRQGVPLLTSLITYKC</sequence>
<dbReference type="Proteomes" id="UP000265020">
    <property type="component" value="Unassembled WGS sequence"/>
</dbReference>
<dbReference type="OMA" id="HSACINN"/>
<keyword evidence="4" id="KW-1185">Reference proteome</keyword>
<dbReference type="GO" id="GO:0005737">
    <property type="term" value="C:cytoplasm"/>
    <property type="evidence" value="ECO:0007669"/>
    <property type="project" value="TreeGrafter"/>
</dbReference>
<feature type="domain" description="CFAP65 fourth Ig-like" evidence="2">
    <location>
        <begin position="201"/>
        <end position="293"/>
    </location>
</feature>
<dbReference type="Gene3D" id="2.60.40.10">
    <property type="entry name" value="Immunoglobulins"/>
    <property type="match status" value="2"/>
</dbReference>
<dbReference type="GO" id="GO:0036126">
    <property type="term" value="C:sperm flagellum"/>
    <property type="evidence" value="ECO:0007669"/>
    <property type="project" value="TreeGrafter"/>
</dbReference>
<protein>
    <recommendedName>
        <fullName evidence="5">MSP domain-containing protein</fullName>
    </recommendedName>
</protein>
<dbReference type="InterPro" id="IPR058536">
    <property type="entry name" value="Ig_CFAP65_4th"/>
</dbReference>
<feature type="domain" description="Cep192-like" evidence="1">
    <location>
        <begin position="34"/>
        <end position="103"/>
    </location>
</feature>
<dbReference type="InterPro" id="IPR054089">
    <property type="entry name" value="Cep192-like_D3"/>
</dbReference>
<dbReference type="AlphaFoldDB" id="A0A3Q2C8S6"/>
<dbReference type="InterPro" id="IPR013783">
    <property type="entry name" value="Ig-like_fold"/>
</dbReference>
<dbReference type="SUPFAM" id="SSF49354">
    <property type="entry name" value="PapD-like"/>
    <property type="match status" value="1"/>
</dbReference>
<dbReference type="PANTHER" id="PTHR46127">
    <property type="entry name" value="CILIA- AND FLAGELLA-ASSOCIATED PROTEIN 65"/>
    <property type="match status" value="1"/>
</dbReference>
<dbReference type="PANTHER" id="PTHR46127:SF1">
    <property type="entry name" value="CILIA- AND FLAGELLA-ASSOCIATED PROTEIN 65"/>
    <property type="match status" value="1"/>
</dbReference>
<reference evidence="3" key="1">
    <citation type="submission" date="2025-08" db="UniProtKB">
        <authorList>
            <consortium name="Ensembl"/>
        </authorList>
    </citation>
    <scope>IDENTIFICATION</scope>
</reference>
<accession>A0A3Q2C8S6</accession>
<dbReference type="Pfam" id="PF22067">
    <property type="entry name" value="Cep192_D3"/>
    <property type="match status" value="1"/>
</dbReference>
<name>A0A3Q2C8S6_CYPVA</name>
<evidence type="ECO:0000313" key="4">
    <source>
        <dbReference type="Proteomes" id="UP000265020"/>
    </source>
</evidence>
<dbReference type="GO" id="GO:0007288">
    <property type="term" value="P:sperm axoneme assembly"/>
    <property type="evidence" value="ECO:0007669"/>
    <property type="project" value="TreeGrafter"/>
</dbReference>
<dbReference type="Pfam" id="PF24507">
    <property type="entry name" value="Ig_CFAP65_4th"/>
    <property type="match status" value="1"/>
</dbReference>
<dbReference type="InterPro" id="IPR052614">
    <property type="entry name" value="CFAP65"/>
</dbReference>
<dbReference type="InterPro" id="IPR008962">
    <property type="entry name" value="PapD-like_sf"/>
</dbReference>
<evidence type="ECO:0000313" key="3">
    <source>
        <dbReference type="Ensembl" id="ENSCVAP00000001104.1"/>
    </source>
</evidence>
<organism evidence="3 4">
    <name type="scientific">Cyprinodon variegatus</name>
    <name type="common">Sheepshead minnow</name>
    <dbReference type="NCBI Taxonomy" id="28743"/>
    <lineage>
        <taxon>Eukaryota</taxon>
        <taxon>Metazoa</taxon>
        <taxon>Chordata</taxon>
        <taxon>Craniata</taxon>
        <taxon>Vertebrata</taxon>
        <taxon>Euteleostomi</taxon>
        <taxon>Actinopterygii</taxon>
        <taxon>Neopterygii</taxon>
        <taxon>Teleostei</taxon>
        <taxon>Neoteleostei</taxon>
        <taxon>Acanthomorphata</taxon>
        <taxon>Ovalentaria</taxon>
        <taxon>Atherinomorphae</taxon>
        <taxon>Cyprinodontiformes</taxon>
        <taxon>Cyprinodontidae</taxon>
        <taxon>Cyprinodon</taxon>
    </lineage>
</organism>
<proteinExistence type="predicted"/>
<dbReference type="GeneTree" id="ENSGT00430000031142"/>
<dbReference type="Ensembl" id="ENSCVAT00000013959.1">
    <property type="protein sequence ID" value="ENSCVAP00000001104.1"/>
    <property type="gene ID" value="ENSCVAG00000002047.1"/>
</dbReference>
<reference evidence="3" key="2">
    <citation type="submission" date="2025-09" db="UniProtKB">
        <authorList>
            <consortium name="Ensembl"/>
        </authorList>
    </citation>
    <scope>IDENTIFICATION</scope>
</reference>
<evidence type="ECO:0000259" key="1">
    <source>
        <dbReference type="Pfam" id="PF22067"/>
    </source>
</evidence>
<evidence type="ECO:0008006" key="5">
    <source>
        <dbReference type="Google" id="ProtNLM"/>
    </source>
</evidence>